<feature type="domain" description="Tetracyclin repressor-like C-terminal" evidence="3">
    <location>
        <begin position="5"/>
        <end position="93"/>
    </location>
</feature>
<dbReference type="RefSeq" id="WP_213560937.1">
    <property type="nucleotide sequence ID" value="NZ_JBHZDI010000096.1"/>
</dbReference>
<proteinExistence type="predicted"/>
<dbReference type="Pfam" id="PF16859">
    <property type="entry name" value="TetR_C_11"/>
    <property type="match status" value="1"/>
</dbReference>
<dbReference type="Gene3D" id="1.10.357.10">
    <property type="entry name" value="Tetracycline Repressor, domain 2"/>
    <property type="match status" value="1"/>
</dbReference>
<dbReference type="SUPFAM" id="SSF48498">
    <property type="entry name" value="Tetracyclin repressor-like, C-terminal domain"/>
    <property type="match status" value="1"/>
</dbReference>
<evidence type="ECO:0000256" key="1">
    <source>
        <dbReference type="ARBA" id="ARBA00023015"/>
    </source>
</evidence>
<dbReference type="InterPro" id="IPR036271">
    <property type="entry name" value="Tet_transcr_reg_TetR-rel_C_sf"/>
</dbReference>
<evidence type="ECO:0000313" key="4">
    <source>
        <dbReference type="EMBL" id="QVI24879.1"/>
    </source>
</evidence>
<keyword evidence="1" id="KW-0805">Transcription regulation</keyword>
<accession>A0ABX8D1C0</accession>
<dbReference type="Proteomes" id="UP000683310">
    <property type="component" value="Chromosome"/>
</dbReference>
<evidence type="ECO:0000259" key="3">
    <source>
        <dbReference type="Pfam" id="PF16859"/>
    </source>
</evidence>
<protein>
    <submittedName>
        <fullName evidence="4">TetR/AcrR family transcriptional regulator C-terminal ligand-binding domain-containing protein</fullName>
    </submittedName>
</protein>
<gene>
    <name evidence="4" type="ORF">KHQ06_14155</name>
</gene>
<sequence length="108" mass="12018">MSQLLNSTPGIARLLGSALALSVDPDVAAARRHFWEDRFERTSQLITRAIERGELPSDVDAQELMETLAAPLYFRLLTGNRPLDNAFITRCINHTMALYGRADSTGRT</sequence>
<reference evidence="4 5" key="1">
    <citation type="submission" date="2021-04" db="EMBL/GenBank/DDBJ databases">
        <title>Nocardia tengchongensis.</title>
        <authorList>
            <person name="Zhuang k."/>
            <person name="Ran Y."/>
            <person name="Li W."/>
        </authorList>
    </citation>
    <scope>NUCLEOTIDE SEQUENCE [LARGE SCALE GENOMIC DNA]</scope>
    <source>
        <strain evidence="4 5">CFH S0057</strain>
    </source>
</reference>
<evidence type="ECO:0000256" key="2">
    <source>
        <dbReference type="ARBA" id="ARBA00023163"/>
    </source>
</evidence>
<keyword evidence="5" id="KW-1185">Reference proteome</keyword>
<name>A0ABX8D1C0_9NOCA</name>
<evidence type="ECO:0000313" key="5">
    <source>
        <dbReference type="Proteomes" id="UP000683310"/>
    </source>
</evidence>
<organism evidence="4 5">
    <name type="scientific">Nocardia tengchongensis</name>
    <dbReference type="NCBI Taxonomy" id="2055889"/>
    <lineage>
        <taxon>Bacteria</taxon>
        <taxon>Bacillati</taxon>
        <taxon>Actinomycetota</taxon>
        <taxon>Actinomycetes</taxon>
        <taxon>Mycobacteriales</taxon>
        <taxon>Nocardiaceae</taxon>
        <taxon>Nocardia</taxon>
    </lineage>
</organism>
<keyword evidence="2" id="KW-0804">Transcription</keyword>
<dbReference type="InterPro" id="IPR011075">
    <property type="entry name" value="TetR_C"/>
</dbReference>
<dbReference type="EMBL" id="CP074371">
    <property type="protein sequence ID" value="QVI24879.1"/>
    <property type="molecule type" value="Genomic_DNA"/>
</dbReference>